<feature type="compositionally biased region" description="Basic and acidic residues" evidence="1">
    <location>
        <begin position="179"/>
        <end position="195"/>
    </location>
</feature>
<reference evidence="2 3" key="1">
    <citation type="submission" date="2024-02" db="EMBL/GenBank/DDBJ databases">
        <title>Deinococcus caeni NBRC 101312.</title>
        <authorList>
            <person name="Ichikawa N."/>
            <person name="Katano-Makiyama Y."/>
            <person name="Hidaka K."/>
        </authorList>
    </citation>
    <scope>NUCLEOTIDE SEQUENCE [LARGE SCALE GENOMIC DNA]</scope>
    <source>
        <strain evidence="2 3">NBRC 101312</strain>
    </source>
</reference>
<dbReference type="Proteomes" id="UP001423409">
    <property type="component" value="Unassembled WGS sequence"/>
</dbReference>
<evidence type="ECO:0000313" key="3">
    <source>
        <dbReference type="Proteomes" id="UP001423409"/>
    </source>
</evidence>
<evidence type="ECO:0000313" key="2">
    <source>
        <dbReference type="EMBL" id="GAA5439536.1"/>
    </source>
</evidence>
<protein>
    <submittedName>
        <fullName evidence="2">Uncharacterized protein</fullName>
    </submittedName>
</protein>
<evidence type="ECO:0000256" key="1">
    <source>
        <dbReference type="SAM" id="MobiDB-lite"/>
    </source>
</evidence>
<dbReference type="EMBL" id="BAABQU010000010">
    <property type="protein sequence ID" value="GAA5439536.1"/>
    <property type="molecule type" value="Genomic_DNA"/>
</dbReference>
<proteinExistence type="predicted"/>
<feature type="region of interest" description="Disordered" evidence="1">
    <location>
        <begin position="13"/>
        <end position="53"/>
    </location>
</feature>
<accession>A0ABP9U9S0</accession>
<gene>
    <name evidence="2" type="ORF">Dcae01_01039</name>
</gene>
<feature type="region of interest" description="Disordered" evidence="1">
    <location>
        <begin position="179"/>
        <end position="204"/>
    </location>
</feature>
<keyword evidence="3" id="KW-1185">Reference proteome</keyword>
<comment type="caution">
    <text evidence="2">The sequence shown here is derived from an EMBL/GenBank/DDBJ whole genome shotgun (WGS) entry which is preliminary data.</text>
</comment>
<name>A0ABP9U9S0_9DEIO</name>
<organism evidence="2 3">
    <name type="scientific">Deinococcus caeni</name>
    <dbReference type="NCBI Taxonomy" id="569127"/>
    <lineage>
        <taxon>Bacteria</taxon>
        <taxon>Thermotogati</taxon>
        <taxon>Deinococcota</taxon>
        <taxon>Deinococci</taxon>
        <taxon>Deinococcales</taxon>
        <taxon>Deinococcaceae</taxon>
        <taxon>Deinococcus</taxon>
    </lineage>
</organism>
<feature type="compositionally biased region" description="Basic and acidic residues" evidence="1">
    <location>
        <begin position="21"/>
        <end position="53"/>
    </location>
</feature>
<sequence>MFDDLRAACMARYRQAAAAKKQSDEARQRREAEEQREREEQARKQRERDDWWAQERQRQQRAERLQSRDPEEVLFGHFDADTRKRLLGGPMFSRGIYRALEGTSAYARLLAELSQLDRSAEGVRLGDTALVAWLSPVLARQGSTITTKRASLTVFDDLLAACRFEYLQHVAPLREKARQRAAEEAKRQAEADRQARARQASYAHEEGTRFSRSFDELQEARLYLKVAQSRLGARGGVRSYSKGTQYFVDMTTSAEVRAGIDLSFRTALHDLQVAALSLRTEAARVRDEALRRAHEHYELQCERAFQTVVERYHP</sequence>